<feature type="domain" description="Glycosyl transferase family 51" evidence="14">
    <location>
        <begin position="117"/>
        <end position="268"/>
    </location>
</feature>
<dbReference type="SUPFAM" id="SSF56601">
    <property type="entry name" value="beta-lactamase/transpeptidase-like"/>
    <property type="match status" value="1"/>
</dbReference>
<reference evidence="16 17" key="1">
    <citation type="submission" date="2018-06" db="EMBL/GenBank/DDBJ databases">
        <title>Genomic Encyclopedia of Type Strains, Phase IV (KMG-IV): sequencing the most valuable type-strain genomes for metagenomic binning, comparative biology and taxonomic classification.</title>
        <authorList>
            <person name="Goeker M."/>
        </authorList>
    </citation>
    <scope>NUCLEOTIDE SEQUENCE [LARGE SCALE GENOMIC DNA]</scope>
    <source>
        <strain evidence="16 17">DSM 25532</strain>
    </source>
</reference>
<dbReference type="Pfam" id="PF00912">
    <property type="entry name" value="Transgly"/>
    <property type="match status" value="1"/>
</dbReference>
<keyword evidence="5" id="KW-0645">Protease</keyword>
<keyword evidence="17" id="KW-1185">Reference proteome</keyword>
<evidence type="ECO:0000256" key="7">
    <source>
        <dbReference type="ARBA" id="ARBA00022679"/>
    </source>
</evidence>
<evidence type="ECO:0000256" key="11">
    <source>
        <dbReference type="ARBA" id="ARBA00049902"/>
    </source>
</evidence>
<dbReference type="Pfam" id="PF00905">
    <property type="entry name" value="Transpeptidase"/>
    <property type="match status" value="1"/>
</dbReference>
<evidence type="ECO:0000259" key="14">
    <source>
        <dbReference type="Pfam" id="PF00912"/>
    </source>
</evidence>
<organism evidence="16 17">
    <name type="scientific">Roseimicrobium gellanilyticum</name>
    <dbReference type="NCBI Taxonomy" id="748857"/>
    <lineage>
        <taxon>Bacteria</taxon>
        <taxon>Pseudomonadati</taxon>
        <taxon>Verrucomicrobiota</taxon>
        <taxon>Verrucomicrobiia</taxon>
        <taxon>Verrucomicrobiales</taxon>
        <taxon>Verrucomicrobiaceae</taxon>
        <taxon>Roseimicrobium</taxon>
    </lineage>
</organism>
<dbReference type="Gene3D" id="3.40.710.10">
    <property type="entry name" value="DD-peptidase/beta-lactamase superfamily"/>
    <property type="match status" value="1"/>
</dbReference>
<evidence type="ECO:0000256" key="1">
    <source>
        <dbReference type="ARBA" id="ARBA00004752"/>
    </source>
</evidence>
<name>A0A366H6I1_9BACT</name>
<dbReference type="InterPro" id="IPR001264">
    <property type="entry name" value="Glyco_trans_51"/>
</dbReference>
<keyword evidence="12" id="KW-1133">Transmembrane helix</keyword>
<dbReference type="OrthoDB" id="9766909at2"/>
<dbReference type="InterPro" id="IPR036950">
    <property type="entry name" value="PBP_transglycosylase"/>
</dbReference>
<dbReference type="GO" id="GO:0008955">
    <property type="term" value="F:peptidoglycan glycosyltransferase activity"/>
    <property type="evidence" value="ECO:0007669"/>
    <property type="project" value="UniProtKB-EC"/>
</dbReference>
<evidence type="ECO:0000259" key="15">
    <source>
        <dbReference type="Pfam" id="PF06832"/>
    </source>
</evidence>
<accession>A0A366H6I1</accession>
<evidence type="ECO:0000256" key="5">
    <source>
        <dbReference type="ARBA" id="ARBA00022670"/>
    </source>
</evidence>
<feature type="domain" description="Penicillin-binding C-terminal" evidence="15">
    <location>
        <begin position="737"/>
        <end position="824"/>
    </location>
</feature>
<dbReference type="Proteomes" id="UP000253426">
    <property type="component" value="Unassembled WGS sequence"/>
</dbReference>
<proteinExistence type="inferred from homology"/>
<evidence type="ECO:0000313" key="16">
    <source>
        <dbReference type="EMBL" id="RBP37728.1"/>
    </source>
</evidence>
<evidence type="ECO:0000256" key="3">
    <source>
        <dbReference type="ARBA" id="ARBA00007739"/>
    </source>
</evidence>
<comment type="pathway">
    <text evidence="1">Cell wall biogenesis; peptidoglycan biosynthesis.</text>
</comment>
<dbReference type="InterPro" id="IPR012338">
    <property type="entry name" value="Beta-lactam/transpept-like"/>
</dbReference>
<dbReference type="GO" id="GO:0009252">
    <property type="term" value="P:peptidoglycan biosynthetic process"/>
    <property type="evidence" value="ECO:0007669"/>
    <property type="project" value="InterPro"/>
</dbReference>
<keyword evidence="9" id="KW-0511">Multifunctional enzyme</keyword>
<evidence type="ECO:0000259" key="13">
    <source>
        <dbReference type="Pfam" id="PF00905"/>
    </source>
</evidence>
<comment type="catalytic activity">
    <reaction evidence="11">
        <text>[GlcNAc-(1-&gt;4)-Mur2Ac(oyl-L-Ala-gamma-D-Glu-L-Lys-D-Ala-D-Ala)](n)-di-trans,octa-cis-undecaprenyl diphosphate + beta-D-GlcNAc-(1-&gt;4)-Mur2Ac(oyl-L-Ala-gamma-D-Glu-L-Lys-D-Ala-D-Ala)-di-trans,octa-cis-undecaprenyl diphosphate = [GlcNAc-(1-&gt;4)-Mur2Ac(oyl-L-Ala-gamma-D-Glu-L-Lys-D-Ala-D-Ala)](n+1)-di-trans,octa-cis-undecaprenyl diphosphate + di-trans,octa-cis-undecaprenyl diphosphate + H(+)</text>
        <dbReference type="Rhea" id="RHEA:23708"/>
        <dbReference type="Rhea" id="RHEA-COMP:9602"/>
        <dbReference type="Rhea" id="RHEA-COMP:9603"/>
        <dbReference type="ChEBI" id="CHEBI:15378"/>
        <dbReference type="ChEBI" id="CHEBI:58405"/>
        <dbReference type="ChEBI" id="CHEBI:60033"/>
        <dbReference type="ChEBI" id="CHEBI:78435"/>
        <dbReference type="EC" id="2.4.99.28"/>
    </reaction>
</comment>
<gene>
    <name evidence="16" type="ORF">DES53_113110</name>
</gene>
<keyword evidence="8" id="KW-0378">Hydrolase</keyword>
<evidence type="ECO:0000256" key="4">
    <source>
        <dbReference type="ARBA" id="ARBA00022645"/>
    </source>
</evidence>
<dbReference type="SUPFAM" id="SSF53955">
    <property type="entry name" value="Lysozyme-like"/>
    <property type="match status" value="1"/>
</dbReference>
<dbReference type="NCBIfam" id="TIGR02073">
    <property type="entry name" value="PBP_1c"/>
    <property type="match status" value="1"/>
</dbReference>
<dbReference type="PANTHER" id="PTHR32282">
    <property type="entry name" value="BINDING PROTEIN TRANSPEPTIDASE, PUTATIVE-RELATED"/>
    <property type="match status" value="1"/>
</dbReference>
<evidence type="ECO:0000256" key="9">
    <source>
        <dbReference type="ARBA" id="ARBA00023268"/>
    </source>
</evidence>
<evidence type="ECO:0000313" key="17">
    <source>
        <dbReference type="Proteomes" id="UP000253426"/>
    </source>
</evidence>
<evidence type="ECO:0000256" key="6">
    <source>
        <dbReference type="ARBA" id="ARBA00022676"/>
    </source>
</evidence>
<dbReference type="InterPro" id="IPR050396">
    <property type="entry name" value="Glycosyltr_51/Transpeptidase"/>
</dbReference>
<evidence type="ECO:0000256" key="2">
    <source>
        <dbReference type="ARBA" id="ARBA00007090"/>
    </source>
</evidence>
<dbReference type="Gene3D" id="1.10.3810.10">
    <property type="entry name" value="Biosynthetic peptidoglycan transglycosylase-like"/>
    <property type="match status" value="1"/>
</dbReference>
<comment type="similarity">
    <text evidence="3">In the N-terminal section; belongs to the glycosyltransferase 51 family.</text>
</comment>
<feature type="domain" description="Penicillin-binding protein transpeptidase" evidence="13">
    <location>
        <begin position="367"/>
        <end position="583"/>
    </location>
</feature>
<keyword evidence="6" id="KW-0328">Glycosyltransferase</keyword>
<dbReference type="GO" id="GO:0030288">
    <property type="term" value="C:outer membrane-bounded periplasmic space"/>
    <property type="evidence" value="ECO:0007669"/>
    <property type="project" value="TreeGrafter"/>
</dbReference>
<keyword evidence="7" id="KW-0808">Transferase</keyword>
<evidence type="ECO:0000256" key="12">
    <source>
        <dbReference type="SAM" id="Phobius"/>
    </source>
</evidence>
<sequence>MSGIDHLLRSFRARFRSWHTQGVGRSGSLTLGWAPAVFQTASSKALAKMKGVLRAVGSSVWKRRWVRKGTAGFAVLLLGCLLAYALCPKPALYPPGLTFSRALLDRDGKVIHLTLAGDARYRLHTPLAEISPDLIEATLLLEDRHFHSHPGINPLSLGRACWGVVTGTRRGGASTVTMQLARLRYDLSTKSFSGKFVQMLRALQLERHYSKEEILEAYLNLAPYGGNVEGIGAASLLWCGKSAKDLTPREAVSLSVLPQSPTRRRPKISGGNDALAAAQFRLWQRWQEAHGLRADGLDATFVLQPEAKPPREAPHLARRLLADATTPGTIQYPPLSTTIDLGMQKQIESSLRDYLSVRREVGMTNACALLVHAPTREVLAYAGSASFLNVDISGQVDGITARRSPGSALKPFIYALALQQGLLHPRSLLRDGQVAFGDYNPENFDREFTGPISAEDALFRSRNIPAVALTRKLAEPGLYGFLKQAGVSLPRPADHYGLSLPLGGAEVSMEELASMYAMLATDGTPRALRYSHAAPVSHPSGNALLIPEACFLVRRMLASREEEAGLSDPTISWKTGTSHGFRDAWAAGIRGEYVCVVWIGNFNGKSNPSFIARKCAAPLLFEIFHRLRLPWHRDVPPEGVREVQLCAVSGQIPTPHCQHCRMGWFIPGKSPIAPCDIHREVLIDQGTGLRVIADDGKRDLRREVYEFWPPDMLALFRLAGVPRREAPPLEASTVALRAAQSQDIPRIVSPQPRLTYSLRVNDSSKQVIPLRAETSAGVRTIFWFAGAKFLGSSTPAESLLWKATAGSWKLHVLDDHGRSSTCEVKVEMVE</sequence>
<comment type="similarity">
    <text evidence="2">In the C-terminal section; belongs to the transpeptidase family.</text>
</comment>
<dbReference type="Pfam" id="PF06832">
    <property type="entry name" value="BiPBP_C"/>
    <property type="match status" value="1"/>
</dbReference>
<dbReference type="EC" id="2.4.99.28" evidence="10"/>
<keyword evidence="4" id="KW-0121">Carboxypeptidase</keyword>
<dbReference type="PANTHER" id="PTHR32282:SF15">
    <property type="entry name" value="PENICILLIN-BINDING PROTEIN 1C"/>
    <property type="match status" value="1"/>
</dbReference>
<keyword evidence="12" id="KW-0472">Membrane</keyword>
<dbReference type="AlphaFoldDB" id="A0A366H6I1"/>
<dbReference type="InterPro" id="IPR011815">
    <property type="entry name" value="PBP_1c"/>
</dbReference>
<dbReference type="InterPro" id="IPR023346">
    <property type="entry name" value="Lysozyme-like_dom_sf"/>
</dbReference>
<feature type="transmembrane region" description="Helical" evidence="12">
    <location>
        <begin position="69"/>
        <end position="86"/>
    </location>
</feature>
<protein>
    <recommendedName>
        <fullName evidence="10">peptidoglycan glycosyltransferase</fullName>
        <ecNumber evidence="10">2.4.99.28</ecNumber>
    </recommendedName>
</protein>
<dbReference type="GO" id="GO:0004180">
    <property type="term" value="F:carboxypeptidase activity"/>
    <property type="evidence" value="ECO:0007669"/>
    <property type="project" value="UniProtKB-KW"/>
</dbReference>
<dbReference type="GO" id="GO:0006508">
    <property type="term" value="P:proteolysis"/>
    <property type="evidence" value="ECO:0007669"/>
    <property type="project" value="UniProtKB-KW"/>
</dbReference>
<dbReference type="GO" id="GO:0008658">
    <property type="term" value="F:penicillin binding"/>
    <property type="evidence" value="ECO:0007669"/>
    <property type="project" value="InterPro"/>
</dbReference>
<dbReference type="InterPro" id="IPR001460">
    <property type="entry name" value="PCN-bd_Tpept"/>
</dbReference>
<evidence type="ECO:0000256" key="8">
    <source>
        <dbReference type="ARBA" id="ARBA00022801"/>
    </source>
</evidence>
<keyword evidence="12" id="KW-0812">Transmembrane</keyword>
<evidence type="ECO:0000256" key="10">
    <source>
        <dbReference type="ARBA" id="ARBA00044770"/>
    </source>
</evidence>
<dbReference type="InterPro" id="IPR009647">
    <property type="entry name" value="PBP_C"/>
</dbReference>
<dbReference type="EMBL" id="QNRR01000013">
    <property type="protein sequence ID" value="RBP37728.1"/>
    <property type="molecule type" value="Genomic_DNA"/>
</dbReference>
<comment type="caution">
    <text evidence="16">The sequence shown here is derived from an EMBL/GenBank/DDBJ whole genome shotgun (WGS) entry which is preliminary data.</text>
</comment>